<proteinExistence type="predicted"/>
<sequence length="312" mass="35193">MRWPWNTISRPVLRRRRSGGVEVRWLSARSWTQRWYPQGIDVGERRGRRALAVSWFRQDASGRHLASRVTLVDRERARRIDIVLAITDENDVLQPAPIHAGGLAWVGDRLFAAATGQGIWEFDLGALRRVHGADAQRVRGGARRRDRRTAVVAVRTRRHPVALRCSFVGRVFDADGTPLPRVLIGEYRGQETGVVGEFAIPEDSADGFVELERFIPGIRHMQGAVRWGDHYLVSQSDHLRPGVLWSGPRQALTRHPVALPVGCEDLALDPDDELLWTLGEHPWRRVVRGIPFASLGLRRHSLSTGGERRLNG</sequence>
<dbReference type="EMBL" id="LT629770">
    <property type="protein sequence ID" value="SDS23890.1"/>
    <property type="molecule type" value="Genomic_DNA"/>
</dbReference>
<reference evidence="1 2" key="1">
    <citation type="submission" date="2016-10" db="EMBL/GenBank/DDBJ databases">
        <authorList>
            <person name="de Groot N.N."/>
        </authorList>
    </citation>
    <scope>NUCLEOTIDE SEQUENCE [LARGE SCALE GENOMIC DNA]</scope>
    <source>
        <strain evidence="1 2">DSM 15019</strain>
    </source>
</reference>
<accession>A0A1H1QKA5</accession>
<evidence type="ECO:0000313" key="2">
    <source>
        <dbReference type="Proteomes" id="UP000182126"/>
    </source>
</evidence>
<dbReference type="AlphaFoldDB" id="A0A1H1QKA5"/>
<evidence type="ECO:0000313" key="1">
    <source>
        <dbReference type="EMBL" id="SDS23890.1"/>
    </source>
</evidence>
<organism evidence="1 2">
    <name type="scientific">Microbacterium paraoxydans</name>
    <dbReference type="NCBI Taxonomy" id="199592"/>
    <lineage>
        <taxon>Bacteria</taxon>
        <taxon>Bacillati</taxon>
        <taxon>Actinomycetota</taxon>
        <taxon>Actinomycetes</taxon>
        <taxon>Micrococcales</taxon>
        <taxon>Microbacteriaceae</taxon>
        <taxon>Microbacterium</taxon>
    </lineage>
</organism>
<protein>
    <submittedName>
        <fullName evidence="1">Uncharacterized protein</fullName>
    </submittedName>
</protein>
<dbReference type="RefSeq" id="WP_060922388.1">
    <property type="nucleotide sequence ID" value="NZ_LT629770.1"/>
</dbReference>
<dbReference type="GeneID" id="36298407"/>
<name>A0A1H1QKA5_9MICO</name>
<gene>
    <name evidence="1" type="ORF">SAMN04489809_1404</name>
</gene>
<dbReference type="Proteomes" id="UP000182126">
    <property type="component" value="Chromosome I"/>
</dbReference>